<protein>
    <submittedName>
        <fullName evidence="3">Uncharacterized protein</fullName>
    </submittedName>
</protein>
<dbReference type="SMART" id="SM00612">
    <property type="entry name" value="Kelch"/>
    <property type="match status" value="2"/>
</dbReference>
<dbReference type="Pfam" id="PF01344">
    <property type="entry name" value="Kelch_1"/>
    <property type="match status" value="1"/>
</dbReference>
<dbReference type="InterPro" id="IPR015915">
    <property type="entry name" value="Kelch-typ_b-propeller"/>
</dbReference>
<organism evidence="2 3">
    <name type="scientific">Parascaris univalens</name>
    <name type="common">Nematode worm</name>
    <dbReference type="NCBI Taxonomy" id="6257"/>
    <lineage>
        <taxon>Eukaryota</taxon>
        <taxon>Metazoa</taxon>
        <taxon>Ecdysozoa</taxon>
        <taxon>Nematoda</taxon>
        <taxon>Chromadorea</taxon>
        <taxon>Rhabditida</taxon>
        <taxon>Spirurina</taxon>
        <taxon>Ascaridomorpha</taxon>
        <taxon>Ascaridoidea</taxon>
        <taxon>Ascarididae</taxon>
        <taxon>Parascaris</taxon>
    </lineage>
</organism>
<keyword evidence="1" id="KW-0880">Kelch repeat</keyword>
<reference evidence="3" key="1">
    <citation type="submission" date="2022-11" db="UniProtKB">
        <authorList>
            <consortium name="WormBaseParasite"/>
        </authorList>
    </citation>
    <scope>IDENTIFICATION</scope>
</reference>
<evidence type="ECO:0000313" key="2">
    <source>
        <dbReference type="Proteomes" id="UP000887569"/>
    </source>
</evidence>
<dbReference type="InterPro" id="IPR006652">
    <property type="entry name" value="Kelch_1"/>
</dbReference>
<dbReference type="WBParaSite" id="PgR067_g057_t01">
    <property type="protein sequence ID" value="PgR067_g057_t01"/>
    <property type="gene ID" value="PgR067_g057"/>
</dbReference>
<proteinExistence type="predicted"/>
<evidence type="ECO:0000256" key="1">
    <source>
        <dbReference type="ARBA" id="ARBA00022441"/>
    </source>
</evidence>
<evidence type="ECO:0000313" key="3">
    <source>
        <dbReference type="WBParaSite" id="PgR067_g057_t01"/>
    </source>
</evidence>
<dbReference type="Proteomes" id="UP000887569">
    <property type="component" value="Unplaced"/>
</dbReference>
<accession>A0A915BZ93</accession>
<dbReference type="Gene3D" id="2.120.10.80">
    <property type="entry name" value="Kelch-type beta propeller"/>
    <property type="match status" value="1"/>
</dbReference>
<dbReference type="AlphaFoldDB" id="A0A915BZ93"/>
<name>A0A915BZ93_PARUN</name>
<dbReference type="SUPFAM" id="SSF117281">
    <property type="entry name" value="Kelch motif"/>
    <property type="match status" value="1"/>
</dbReference>
<keyword evidence="2" id="KW-1185">Reference proteome</keyword>
<sequence>MIAVGGFDGTTGLSSAKAFDPREVEIYEPRANRWRAGPTLMSRRSGAGVTVVAYKLVTVGGHDGPLVRDTAEVSDDGTMDLSSIEKLDLSILGEDVSQTWAQLEVRMNRPRSYAGIALLPKLI</sequence>